<dbReference type="Proteomes" id="UP000027120">
    <property type="component" value="Unassembled WGS sequence"/>
</dbReference>
<accession>A0A067G9V6</accession>
<keyword evidence="2" id="KW-1185">Reference proteome</keyword>
<name>A0A067G9V6_CITSI</name>
<dbReference type="EMBL" id="KK784887">
    <property type="protein sequence ID" value="KDO72267.1"/>
    <property type="molecule type" value="Genomic_DNA"/>
</dbReference>
<protein>
    <submittedName>
        <fullName evidence="1">Uncharacterized protein</fullName>
    </submittedName>
</protein>
<reference evidence="1 2" key="1">
    <citation type="submission" date="2014-04" db="EMBL/GenBank/DDBJ databases">
        <authorList>
            <consortium name="International Citrus Genome Consortium"/>
            <person name="Gmitter F."/>
            <person name="Chen C."/>
            <person name="Farmerie W."/>
            <person name="Harkins T."/>
            <person name="Desany B."/>
            <person name="Mohiuddin M."/>
            <person name="Kodira C."/>
            <person name="Borodovsky M."/>
            <person name="Lomsadze A."/>
            <person name="Burns P."/>
            <person name="Jenkins J."/>
            <person name="Prochnik S."/>
            <person name="Shu S."/>
            <person name="Chapman J."/>
            <person name="Pitluck S."/>
            <person name="Schmutz J."/>
            <person name="Rokhsar D."/>
        </authorList>
    </citation>
    <scope>NUCLEOTIDE SEQUENCE</scope>
</reference>
<evidence type="ECO:0000313" key="1">
    <source>
        <dbReference type="EMBL" id="KDO72267.1"/>
    </source>
</evidence>
<dbReference type="AlphaFoldDB" id="A0A067G9V6"/>
<sequence>MARMICERCAVYLYIPSVVSTRSNVTDLCGRLSTSLVYDLSSSKDAIFFRSLLSAHLKEFNHREMRCSGGYFYTLDVQVITIDSSFKITRLPRIHDDYC</sequence>
<organism evidence="1 2">
    <name type="scientific">Citrus sinensis</name>
    <name type="common">Sweet orange</name>
    <name type="synonym">Citrus aurantium var. sinensis</name>
    <dbReference type="NCBI Taxonomy" id="2711"/>
    <lineage>
        <taxon>Eukaryota</taxon>
        <taxon>Viridiplantae</taxon>
        <taxon>Streptophyta</taxon>
        <taxon>Embryophyta</taxon>
        <taxon>Tracheophyta</taxon>
        <taxon>Spermatophyta</taxon>
        <taxon>Magnoliopsida</taxon>
        <taxon>eudicotyledons</taxon>
        <taxon>Gunneridae</taxon>
        <taxon>Pentapetalae</taxon>
        <taxon>rosids</taxon>
        <taxon>malvids</taxon>
        <taxon>Sapindales</taxon>
        <taxon>Rutaceae</taxon>
        <taxon>Aurantioideae</taxon>
        <taxon>Citrus</taxon>
    </lineage>
</organism>
<proteinExistence type="predicted"/>
<evidence type="ECO:0000313" key="2">
    <source>
        <dbReference type="Proteomes" id="UP000027120"/>
    </source>
</evidence>
<gene>
    <name evidence="1" type="ORF">CISIN_1g039653mg</name>
</gene>